<name>A0A4R1N4H1_9RHOB</name>
<dbReference type="Pfam" id="PF00067">
    <property type="entry name" value="p450"/>
    <property type="match status" value="1"/>
</dbReference>
<dbReference type="InterPro" id="IPR017972">
    <property type="entry name" value="Cyt_P450_CS"/>
</dbReference>
<keyword evidence="2" id="KW-0408">Iron</keyword>
<comment type="similarity">
    <text evidence="1 2">Belongs to the cytochrome P450 family.</text>
</comment>
<dbReference type="InterPro" id="IPR002397">
    <property type="entry name" value="Cyt_P450_B"/>
</dbReference>
<dbReference type="GO" id="GO:0020037">
    <property type="term" value="F:heme binding"/>
    <property type="evidence" value="ECO:0007669"/>
    <property type="project" value="InterPro"/>
</dbReference>
<dbReference type="SUPFAM" id="SSF48264">
    <property type="entry name" value="Cytochrome P450"/>
    <property type="match status" value="1"/>
</dbReference>
<evidence type="ECO:0000256" key="1">
    <source>
        <dbReference type="ARBA" id="ARBA00010617"/>
    </source>
</evidence>
<proteinExistence type="inferred from homology"/>
<accession>A0A4R1N4H1</accession>
<dbReference type="PANTHER" id="PTHR46696:SF1">
    <property type="entry name" value="CYTOCHROME P450 YJIB-RELATED"/>
    <property type="match status" value="1"/>
</dbReference>
<protein>
    <recommendedName>
        <fullName evidence="5">Cytochrome P450</fullName>
    </recommendedName>
</protein>
<dbReference type="AlphaFoldDB" id="A0A4R1N4H1"/>
<keyword evidence="2" id="KW-0349">Heme</keyword>
<keyword evidence="2" id="KW-0503">Monooxygenase</keyword>
<dbReference type="Gene3D" id="1.10.630.10">
    <property type="entry name" value="Cytochrome P450"/>
    <property type="match status" value="1"/>
</dbReference>
<evidence type="ECO:0000313" key="4">
    <source>
        <dbReference type="Proteomes" id="UP000295673"/>
    </source>
</evidence>
<evidence type="ECO:0000313" key="3">
    <source>
        <dbReference type="EMBL" id="TCL01566.1"/>
    </source>
</evidence>
<dbReference type="InterPro" id="IPR001128">
    <property type="entry name" value="Cyt_P450"/>
</dbReference>
<dbReference type="PANTHER" id="PTHR46696">
    <property type="entry name" value="P450, PUTATIVE (EUROFUNG)-RELATED"/>
    <property type="match status" value="1"/>
</dbReference>
<dbReference type="InterPro" id="IPR036396">
    <property type="entry name" value="Cyt_P450_sf"/>
</dbReference>
<evidence type="ECO:0000256" key="2">
    <source>
        <dbReference type="RuleBase" id="RU000461"/>
    </source>
</evidence>
<dbReference type="Proteomes" id="UP000295673">
    <property type="component" value="Unassembled WGS sequence"/>
</dbReference>
<organism evidence="3 4">
    <name type="scientific">Shimia isoporae</name>
    <dbReference type="NCBI Taxonomy" id="647720"/>
    <lineage>
        <taxon>Bacteria</taxon>
        <taxon>Pseudomonadati</taxon>
        <taxon>Pseudomonadota</taxon>
        <taxon>Alphaproteobacteria</taxon>
        <taxon>Rhodobacterales</taxon>
        <taxon>Roseobacteraceae</taxon>
    </lineage>
</organism>
<dbReference type="PRINTS" id="PR00359">
    <property type="entry name" value="BP450"/>
</dbReference>
<reference evidence="3 4" key="1">
    <citation type="submission" date="2019-03" db="EMBL/GenBank/DDBJ databases">
        <title>Genomic Encyclopedia of Archaeal and Bacterial Type Strains, Phase II (KMG-II): from individual species to whole genera.</title>
        <authorList>
            <person name="Goeker M."/>
        </authorList>
    </citation>
    <scope>NUCLEOTIDE SEQUENCE [LARGE SCALE GENOMIC DNA]</scope>
    <source>
        <strain evidence="3 4">DSM 26433</strain>
    </source>
</reference>
<keyword evidence="2" id="KW-0479">Metal-binding</keyword>
<sequence>MSNAPVFEIDPKAFWSDPYPDLAKMRATAPIAFVPQLGATLITRRNDIFENEKKIDVFSSDQPNGLMTVLMGQNMMRKDGAAHQAERRAIFPTVSPKTVQNVWKSKFEAATSDILSRLHPRGTADVVADIARPISGEALKAMTGLTNMTWQEMDRVSQGMIDGCANYAGDPQVEARCHDCTASIDAHISARKAALINAPDHSLLSVMMQAGLTDHQISANVKLAISGGQNEPRDAIAGAVWALLTHDDQLAAIRNGGATWLAAFEEYARWMSPIGMSPRRVAKSHNANGVAFQPEDRVFLMFSSGNRDSECFANPDAFDIFQDVSKAISFGAGPHFCAGAWASKCLIAEVALPMIFEHFKGLELAGDAPFGGWAFRGPLQVPVRWQV</sequence>
<comment type="caution">
    <text evidence="3">The sequence shown here is derived from an EMBL/GenBank/DDBJ whole genome shotgun (WGS) entry which is preliminary data.</text>
</comment>
<gene>
    <name evidence="3" type="ORF">BXY66_2881</name>
</gene>
<evidence type="ECO:0008006" key="5">
    <source>
        <dbReference type="Google" id="ProtNLM"/>
    </source>
</evidence>
<keyword evidence="4" id="KW-1185">Reference proteome</keyword>
<dbReference type="GO" id="GO:0005506">
    <property type="term" value="F:iron ion binding"/>
    <property type="evidence" value="ECO:0007669"/>
    <property type="project" value="InterPro"/>
</dbReference>
<dbReference type="GO" id="GO:0004497">
    <property type="term" value="F:monooxygenase activity"/>
    <property type="evidence" value="ECO:0007669"/>
    <property type="project" value="UniProtKB-KW"/>
</dbReference>
<dbReference type="PROSITE" id="PS00086">
    <property type="entry name" value="CYTOCHROME_P450"/>
    <property type="match status" value="1"/>
</dbReference>
<dbReference type="GO" id="GO:0016705">
    <property type="term" value="F:oxidoreductase activity, acting on paired donors, with incorporation or reduction of molecular oxygen"/>
    <property type="evidence" value="ECO:0007669"/>
    <property type="project" value="InterPro"/>
</dbReference>
<dbReference type="EMBL" id="SMGR01000002">
    <property type="protein sequence ID" value="TCL01566.1"/>
    <property type="molecule type" value="Genomic_DNA"/>
</dbReference>
<dbReference type="RefSeq" id="WP_132860966.1">
    <property type="nucleotide sequence ID" value="NZ_SMGR01000002.1"/>
</dbReference>
<dbReference type="OrthoDB" id="9801155at2"/>
<keyword evidence="2" id="KW-0560">Oxidoreductase</keyword>